<organism evidence="7 8">
    <name type="scientific">Actinocatenispora thailandica</name>
    <dbReference type="NCBI Taxonomy" id="227318"/>
    <lineage>
        <taxon>Bacteria</taxon>
        <taxon>Bacillati</taxon>
        <taxon>Actinomycetota</taxon>
        <taxon>Actinomycetes</taxon>
        <taxon>Micromonosporales</taxon>
        <taxon>Micromonosporaceae</taxon>
        <taxon>Actinocatenispora</taxon>
    </lineage>
</organism>
<dbReference type="NCBIfam" id="TIGR02779">
    <property type="entry name" value="NHEJ_ligase_lig"/>
    <property type="match status" value="1"/>
</dbReference>
<evidence type="ECO:0000259" key="6">
    <source>
        <dbReference type="PROSITE" id="PS50160"/>
    </source>
</evidence>
<dbReference type="EC" id="6.5.1.1" evidence="2"/>
<comment type="catalytic activity">
    <reaction evidence="4">
        <text>ATP + (deoxyribonucleotide)n-3'-hydroxyl + 5'-phospho-(deoxyribonucleotide)m = (deoxyribonucleotide)n+m + AMP + diphosphate.</text>
        <dbReference type="EC" id="6.5.1.1"/>
    </reaction>
</comment>
<feature type="domain" description="ATP-dependent DNA ligase family profile" evidence="6">
    <location>
        <begin position="120"/>
        <end position="244"/>
    </location>
</feature>
<dbReference type="InterPro" id="IPR012310">
    <property type="entry name" value="DNA_ligase_ATP-dep_cent"/>
</dbReference>
<evidence type="ECO:0000256" key="4">
    <source>
        <dbReference type="ARBA" id="ARBA00034003"/>
    </source>
</evidence>
<dbReference type="CDD" id="cd07906">
    <property type="entry name" value="Adenylation_DNA_ligase_LigD_LigC"/>
    <property type="match status" value="1"/>
</dbReference>
<sequence>MAGLLDALPDSSRNELRPARRPRVPQAMLATLTDRYFSDPDWLFERKLDGERVLAVREHGRVRLTSRNDRPVTGYPELAEALSGGTPDLIVDGEVVAFEGNQTSFARLQQRMQIADPDRSRATGVAIRYYLFDVLYADGYDLTRVPLRQRKAVLRRAIRFADPLRYTAHRNARGEQYLAHACRAGWEGLIAKRANAPYHPGRSRDWLKFKCVDEQEFVIGGFTDPAGSRTGFGALLVGYYERGKLRYAGKVGTGYDRATLRRLRDRLGALETDSAPFATPPRGRGVHWVRPELVAQAGFTEWTSDGLLRHPRFLGLRRDKSPAQVVRERPQ</sequence>
<dbReference type="SUPFAM" id="SSF56091">
    <property type="entry name" value="DNA ligase/mRNA capping enzyme, catalytic domain"/>
    <property type="match status" value="1"/>
</dbReference>
<dbReference type="InterPro" id="IPR050191">
    <property type="entry name" value="ATP-dep_DNA_ligase"/>
</dbReference>
<gene>
    <name evidence="7" type="primary">lig_1</name>
    <name evidence="7" type="ORF">Athai_16490</name>
</gene>
<evidence type="ECO:0000313" key="8">
    <source>
        <dbReference type="Proteomes" id="UP000611640"/>
    </source>
</evidence>
<evidence type="ECO:0000256" key="3">
    <source>
        <dbReference type="ARBA" id="ARBA00022598"/>
    </source>
</evidence>
<dbReference type="InterPro" id="IPR016059">
    <property type="entry name" value="DNA_ligase_ATP-dep_CS"/>
</dbReference>
<accession>A0A7R7HVY5</accession>
<dbReference type="PANTHER" id="PTHR45674">
    <property type="entry name" value="DNA LIGASE 1/3 FAMILY MEMBER"/>
    <property type="match status" value="1"/>
</dbReference>
<dbReference type="InterPro" id="IPR012340">
    <property type="entry name" value="NA-bd_OB-fold"/>
</dbReference>
<dbReference type="PANTHER" id="PTHR45674:SF4">
    <property type="entry name" value="DNA LIGASE 1"/>
    <property type="match status" value="1"/>
</dbReference>
<dbReference type="SUPFAM" id="SSF50249">
    <property type="entry name" value="Nucleic acid-binding proteins"/>
    <property type="match status" value="1"/>
</dbReference>
<dbReference type="KEGG" id="atl:Athai_16490"/>
<dbReference type="Pfam" id="PF01068">
    <property type="entry name" value="DNA_ligase_A_M"/>
    <property type="match status" value="1"/>
</dbReference>
<evidence type="ECO:0000313" key="7">
    <source>
        <dbReference type="EMBL" id="BCJ34146.1"/>
    </source>
</evidence>
<dbReference type="Proteomes" id="UP000611640">
    <property type="component" value="Chromosome"/>
</dbReference>
<feature type="region of interest" description="Disordered" evidence="5">
    <location>
        <begin position="1"/>
        <end position="22"/>
    </location>
</feature>
<protein>
    <recommendedName>
        <fullName evidence="2">DNA ligase (ATP)</fullName>
        <ecNumber evidence="2">6.5.1.1</ecNumber>
    </recommendedName>
</protein>
<dbReference type="Gene3D" id="2.40.50.140">
    <property type="entry name" value="Nucleic acid-binding proteins"/>
    <property type="match status" value="1"/>
</dbReference>
<reference evidence="7 8" key="1">
    <citation type="submission" date="2020-08" db="EMBL/GenBank/DDBJ databases">
        <title>Whole genome shotgun sequence of Actinocatenispora thailandica NBRC 105041.</title>
        <authorList>
            <person name="Komaki H."/>
            <person name="Tamura T."/>
        </authorList>
    </citation>
    <scope>NUCLEOTIDE SEQUENCE [LARGE SCALE GENOMIC DNA]</scope>
    <source>
        <strain evidence="7 8">NBRC 105041</strain>
    </source>
</reference>
<dbReference type="EMBL" id="AP023355">
    <property type="protein sequence ID" value="BCJ34146.1"/>
    <property type="molecule type" value="Genomic_DNA"/>
</dbReference>
<comment type="similarity">
    <text evidence="1">Belongs to the ATP-dependent DNA ligase family.</text>
</comment>
<evidence type="ECO:0000256" key="2">
    <source>
        <dbReference type="ARBA" id="ARBA00012727"/>
    </source>
</evidence>
<dbReference type="AlphaFoldDB" id="A0A7R7HVY5"/>
<dbReference type="InterPro" id="IPR012309">
    <property type="entry name" value="DNA_ligase_ATP-dep_C"/>
</dbReference>
<dbReference type="RefSeq" id="WP_239156803.1">
    <property type="nucleotide sequence ID" value="NZ_AP023355.1"/>
</dbReference>
<dbReference type="GO" id="GO:0003910">
    <property type="term" value="F:DNA ligase (ATP) activity"/>
    <property type="evidence" value="ECO:0007669"/>
    <property type="project" value="UniProtKB-EC"/>
</dbReference>
<dbReference type="GO" id="GO:0006281">
    <property type="term" value="P:DNA repair"/>
    <property type="evidence" value="ECO:0007669"/>
    <property type="project" value="InterPro"/>
</dbReference>
<proteinExistence type="inferred from homology"/>
<evidence type="ECO:0000256" key="1">
    <source>
        <dbReference type="ARBA" id="ARBA00007572"/>
    </source>
</evidence>
<dbReference type="Pfam" id="PF04679">
    <property type="entry name" value="DNA_ligase_A_C"/>
    <property type="match status" value="1"/>
</dbReference>
<dbReference type="Gene3D" id="3.30.1490.70">
    <property type="match status" value="1"/>
</dbReference>
<keyword evidence="8" id="KW-1185">Reference proteome</keyword>
<keyword evidence="3 7" id="KW-0436">Ligase</keyword>
<evidence type="ECO:0000256" key="5">
    <source>
        <dbReference type="SAM" id="MobiDB-lite"/>
    </source>
</evidence>
<dbReference type="PROSITE" id="PS50160">
    <property type="entry name" value="DNA_LIGASE_A3"/>
    <property type="match status" value="1"/>
</dbReference>
<dbReference type="CDD" id="cd07971">
    <property type="entry name" value="OBF_DNA_ligase_LigD"/>
    <property type="match status" value="1"/>
</dbReference>
<dbReference type="GO" id="GO:0005524">
    <property type="term" value="F:ATP binding"/>
    <property type="evidence" value="ECO:0007669"/>
    <property type="project" value="InterPro"/>
</dbReference>
<dbReference type="PROSITE" id="PS00697">
    <property type="entry name" value="DNA_LIGASE_A1"/>
    <property type="match status" value="1"/>
</dbReference>
<dbReference type="GO" id="GO:0006310">
    <property type="term" value="P:DNA recombination"/>
    <property type="evidence" value="ECO:0007669"/>
    <property type="project" value="InterPro"/>
</dbReference>
<dbReference type="Gene3D" id="3.30.470.30">
    <property type="entry name" value="DNA ligase/mRNA capping enzyme"/>
    <property type="match status" value="1"/>
</dbReference>
<dbReference type="InterPro" id="IPR014146">
    <property type="entry name" value="LigD_ligase_dom"/>
</dbReference>
<name>A0A7R7HVY5_9ACTN</name>